<evidence type="ECO:0000256" key="1">
    <source>
        <dbReference type="ARBA" id="ARBA00004240"/>
    </source>
</evidence>
<sequence length="2203" mass="250126">MFDILFVELVALYECFAPLAEKFNIPMIGTLSFRPWIHNGQVLGYNHPLIIPTFWLPLPRKMDFIHRLQNIFANLYASLLIKYILEPSLVAFYKEYFPNFDLQGNRDVSLLFCSTHPSLLSTQLVPKVVEVAGIHLTPIKPLPQMLEKFINESENGVILLSFGSTCISQSNVVDAKLRNFFREMFRCLRQRVIWKFDENVENIPENVLISDWIPQRDILAHKNVKLFISHTGINGMYEAIDAGVPLVSIPLFMDQLPNAGLIEDIGAGIRLDIKTITKEILLNAINDVLYDERKCNKQPNAETAVPRKEPWEPQNQQLAASQAQTLATDNYAGLFPTQLIPKVVEVAGIHMTPAKPLPQSNIYDTKLRHVFRETFRCLQQRVIWKFEENIENISENVLIRDWIPQRDILGVNGMYEAIDAGVPLVFLPLFADQPSNAGLMEDIGAGITLDIKTLTKEILLNAINDVLNDERYSKEMQKLSSQFRDRPMSPQESVVYWTEYVLRHNGTQHLQPMSLEVPCHTGINGMYEAIDAGVPSVSIPLFMDQLPNAGLIEDIGAGIRLDIKTLTKEILLNAINDVLYDESNYAGLFPTQLIPKVVEVAGIHMTPGKPLPQMLEKFINESENGVILLSLGSISKSNIYDTKLRHVFRETFRCLQQRVIWKFEENIENISENVLIRDWIPQRDILAHKNVKLFITHAGVNGMYEAIDAGVPLVFLPLFADQPSNAGLMEDIGAGITLDIKTLTKEILLNAINDVLNDERYSKEMQKLSSQFRDRPMSPQESVVYWTEYVLRHNGTQHLQPMSLEVPCHTGINGMYEAIDAGVPSVSIPLFMDQLPNAGLIEDIGAGIRLDIKTLTKEILLNAINDVLYDESNYAGLFPTQLIPKVVEVAGIHMTPGKPLPQMLEKFINESENGVILLSLGSISKSNIYDTRLRHVFRETFRCLQQRVIWKFEENIENIPENVLIRDWIPQRDILAHKNVKLFITHGGVNGMYEAVDAGVPLVFLPLFGDQPSNAGLMEDIGAGITLDIKTLTKEILLNAINDVLNDERYSKQMQKLSSQFRDRPMSPQESVVYWTEYVLRHNGTQHSQPMSLEVPCSLNIISVKQGNLTGTTMISRNGTIFNAYLGIPFATPPLGNLRFKPPIKAKSWQGVLNATQPGACCIQISEETRQLAGSEDCLNLNIYTPQDAQPGDNIPVIVYIFGGLFKQNSNLDNGPEYMMDKRIIIVMPNHRLGALGFLSTGDAVISGNMGLKDQVLALQWVKDNIDSFGGNPNQITLQGHSSGAMCVHLHTLSPVSAGLFNRVIIQSGVGDSVTGFYDKEVSRAIGVEFAHKIGCKHKSSKKILQCLLKQDANAFPSIQEQMLIWSIYPSAPFRPTVEIKDAERAFLTQIPPKAQHPLSNYEWLIGTTSGEGAYNAAGLLTGDGKLARQFDKQYKELFPITFMYLWTSNLKYIDQISTSIRKHYFGDERIDNTTAKPLMHMFTDGMFAYPTNRAIRKFEGTRYVYLYDYWSNYSTQNAQGYYPRIGVSHVEELNLIFKRKASVPFLTDRDIDFGNELITRWINFAYSGFISNTVNTKGCRSSWNTYDSRKATATRVNGMYEAIDAGVPLVFLPLFADQPSNAGLMEDIGAGITLDIKTLTKEILLNAINDVLNDERYSKQMQKLSSQFKDRPMSPQESVVYWTEYVLRHNGTQHLQPMSLEVPCHMKSFQPLFEELVNRKHNVTLISGYRLKESLQSNYTFIDVSSRFHETKLTNFVKENRRIGKFRGIKYFAETFLNHAERILSLKQVQDVIQSNSHYDLVISELCLLDVFFAFGNKFNAPTIALSPMKLTPSYYWILRDPFPSSYVPTLVLDMTEKMTLFSRVVNTIFNFYYVLFYEFFSLPRSQKLLENHFHFDTENMPHIKDILRNISVTFVTDHYSAGFIKPELPNIINVAGLHFTPPKPLPSNMQKFMDEAEFGVIFLSLGSTVEPNALDNIGNKFIQILGNLPQRVIMKWDPKLLQNVSDNILVQEWIPQNEILNHPKCELLITQGGIHSCLETLNASVPVVGIPIISDQQYNLAVMEYYEMGTVLQLEEVPTKLASKVNEVLNNPKYKNNIKKRSVLFRERLVKPLDEAMHWVDHVIKHKDTAYLKSAALQLSWFELYSVDVLLILILIILSASYLIKYCLLWFMQTLTFLKDKMWYAGVELSNKDVIHHTKYD</sequence>
<dbReference type="PROSITE" id="PS00122">
    <property type="entry name" value="CARBOXYLESTERASE_B_1"/>
    <property type="match status" value="1"/>
</dbReference>
<dbReference type="PROSITE" id="PS00375">
    <property type="entry name" value="UDPGT"/>
    <property type="match status" value="4"/>
</dbReference>
<dbReference type="InterPro" id="IPR050271">
    <property type="entry name" value="UDP-glycosyltransferase"/>
</dbReference>
<dbReference type="Pfam" id="PF00135">
    <property type="entry name" value="COesterase"/>
    <property type="match status" value="1"/>
</dbReference>
<name>A0AAN9TJ16_9HEMI</name>
<dbReference type="PANTHER" id="PTHR48043:SF159">
    <property type="entry name" value="EG:EG0003.4 PROTEIN-RELATED"/>
    <property type="match status" value="1"/>
</dbReference>
<dbReference type="Pfam" id="PF00201">
    <property type="entry name" value="UDPGT"/>
    <property type="match status" value="8"/>
</dbReference>
<dbReference type="GO" id="GO:0052689">
    <property type="term" value="F:carboxylic ester hydrolase activity"/>
    <property type="evidence" value="ECO:0007669"/>
    <property type="project" value="UniProtKB-KW"/>
</dbReference>
<evidence type="ECO:0000313" key="16">
    <source>
        <dbReference type="EMBL" id="KAK7574417.1"/>
    </source>
</evidence>
<dbReference type="FunFam" id="3.40.50.2000:FF:000050">
    <property type="entry name" value="UDP-glucuronosyltransferase"/>
    <property type="match status" value="2"/>
</dbReference>
<evidence type="ECO:0000259" key="15">
    <source>
        <dbReference type="Pfam" id="PF00135"/>
    </source>
</evidence>
<comment type="similarity">
    <text evidence="3">Belongs to the UDP-glycosyltransferase family.</text>
</comment>
<dbReference type="GO" id="GO:0005783">
    <property type="term" value="C:endoplasmic reticulum"/>
    <property type="evidence" value="ECO:0007669"/>
    <property type="project" value="UniProtKB-SubCell"/>
</dbReference>
<gene>
    <name evidence="16" type="ORF">V9T40_011608</name>
</gene>
<keyword evidence="8" id="KW-0378">Hydrolase</keyword>
<evidence type="ECO:0000256" key="3">
    <source>
        <dbReference type="ARBA" id="ARBA00009995"/>
    </source>
</evidence>
<keyword evidence="7 14" id="KW-0812">Transmembrane</keyword>
<comment type="caution">
    <text evidence="16">The sequence shown here is derived from an EMBL/GenBank/DDBJ whole genome shotgun (WGS) entry which is preliminary data.</text>
</comment>
<evidence type="ECO:0000256" key="11">
    <source>
        <dbReference type="ARBA" id="ARBA00023136"/>
    </source>
</evidence>
<dbReference type="EMBL" id="JBBCAQ010000037">
    <property type="protein sequence ID" value="KAK7574417.1"/>
    <property type="molecule type" value="Genomic_DNA"/>
</dbReference>
<evidence type="ECO:0000313" key="17">
    <source>
        <dbReference type="Proteomes" id="UP001367676"/>
    </source>
</evidence>
<accession>A0AAN9TJ16</accession>
<evidence type="ECO:0000256" key="4">
    <source>
        <dbReference type="ARBA" id="ARBA00022487"/>
    </source>
</evidence>
<dbReference type="GO" id="GO:0008194">
    <property type="term" value="F:UDP-glycosyltransferase activity"/>
    <property type="evidence" value="ECO:0007669"/>
    <property type="project" value="InterPro"/>
</dbReference>
<dbReference type="FunFam" id="3.40.50.2000:FF:000021">
    <property type="entry name" value="UDP-glucuronosyltransferase"/>
    <property type="match status" value="2"/>
</dbReference>
<dbReference type="SUPFAM" id="SSF53756">
    <property type="entry name" value="UDP-Glycosyltransferase/glycogen phosphorylase"/>
    <property type="match status" value="8"/>
</dbReference>
<evidence type="ECO:0000256" key="12">
    <source>
        <dbReference type="ARBA" id="ARBA00023180"/>
    </source>
</evidence>
<feature type="domain" description="Carboxylesterase type B" evidence="15">
    <location>
        <begin position="1100"/>
        <end position="1594"/>
    </location>
</feature>
<keyword evidence="12" id="KW-0325">Glycoprotein</keyword>
<dbReference type="Proteomes" id="UP001367676">
    <property type="component" value="Unassembled WGS sequence"/>
</dbReference>
<dbReference type="PANTHER" id="PTHR48043">
    <property type="entry name" value="EG:EG0003.4 PROTEIN-RELATED"/>
    <property type="match status" value="1"/>
</dbReference>
<protein>
    <recommendedName>
        <fullName evidence="15">Carboxylesterase type B domain-containing protein</fullName>
    </recommendedName>
</protein>
<proteinExistence type="inferred from homology"/>
<dbReference type="InterPro" id="IPR029058">
    <property type="entry name" value="AB_hydrolase_fold"/>
</dbReference>
<evidence type="ECO:0000256" key="8">
    <source>
        <dbReference type="ARBA" id="ARBA00022801"/>
    </source>
</evidence>
<evidence type="ECO:0000256" key="5">
    <source>
        <dbReference type="ARBA" id="ARBA00022676"/>
    </source>
</evidence>
<keyword evidence="4" id="KW-0719">Serine esterase</keyword>
<dbReference type="Gene3D" id="3.40.50.1820">
    <property type="entry name" value="alpha/beta hydrolase"/>
    <property type="match status" value="1"/>
</dbReference>
<keyword evidence="11 14" id="KW-0472">Membrane</keyword>
<evidence type="ECO:0000256" key="9">
    <source>
        <dbReference type="ARBA" id="ARBA00022824"/>
    </source>
</evidence>
<keyword evidence="17" id="KW-1185">Reference proteome</keyword>
<keyword evidence="10 14" id="KW-1133">Transmembrane helix</keyword>
<comment type="similarity">
    <text evidence="2">Belongs to the type-B carboxylesterase/lipase family.</text>
</comment>
<keyword evidence="6" id="KW-0808">Transferase</keyword>
<evidence type="ECO:0000256" key="13">
    <source>
        <dbReference type="ARBA" id="ARBA00046288"/>
    </source>
</evidence>
<evidence type="ECO:0000256" key="6">
    <source>
        <dbReference type="ARBA" id="ARBA00022679"/>
    </source>
</evidence>
<dbReference type="InterPro" id="IPR002018">
    <property type="entry name" value="CarbesteraseB"/>
</dbReference>
<evidence type="ECO:0000256" key="7">
    <source>
        <dbReference type="ARBA" id="ARBA00022692"/>
    </source>
</evidence>
<dbReference type="CDD" id="cd03784">
    <property type="entry name" value="GT1_Gtf-like"/>
    <property type="match status" value="5"/>
</dbReference>
<dbReference type="InterPro" id="IPR035595">
    <property type="entry name" value="UDP_glycos_trans_CS"/>
</dbReference>
<dbReference type="InterPro" id="IPR002213">
    <property type="entry name" value="UDP_glucos_trans"/>
</dbReference>
<reference evidence="16 17" key="1">
    <citation type="submission" date="2024-03" db="EMBL/GenBank/DDBJ databases">
        <title>Adaptation during the transition from Ophiocordyceps entomopathogen to insect associate is accompanied by gene loss and intensified selection.</title>
        <authorList>
            <person name="Ward C.M."/>
            <person name="Onetto C.A."/>
            <person name="Borneman A.R."/>
        </authorList>
    </citation>
    <scope>NUCLEOTIDE SEQUENCE [LARGE SCALE GENOMIC DNA]</scope>
    <source>
        <strain evidence="16">AWRI1</strain>
        <tissue evidence="16">Single Adult Female</tissue>
    </source>
</reference>
<organism evidence="16 17">
    <name type="scientific">Parthenolecanium corni</name>
    <dbReference type="NCBI Taxonomy" id="536013"/>
    <lineage>
        <taxon>Eukaryota</taxon>
        <taxon>Metazoa</taxon>
        <taxon>Ecdysozoa</taxon>
        <taxon>Arthropoda</taxon>
        <taxon>Hexapoda</taxon>
        <taxon>Insecta</taxon>
        <taxon>Pterygota</taxon>
        <taxon>Neoptera</taxon>
        <taxon>Paraneoptera</taxon>
        <taxon>Hemiptera</taxon>
        <taxon>Sternorrhyncha</taxon>
        <taxon>Coccoidea</taxon>
        <taxon>Coccidae</taxon>
        <taxon>Parthenolecanium</taxon>
    </lineage>
</organism>
<keyword evidence="5" id="KW-0328">Glycosyltransferase</keyword>
<evidence type="ECO:0000256" key="14">
    <source>
        <dbReference type="SAM" id="Phobius"/>
    </source>
</evidence>
<keyword evidence="9" id="KW-0256">Endoplasmic reticulum</keyword>
<evidence type="ECO:0000256" key="10">
    <source>
        <dbReference type="ARBA" id="ARBA00022989"/>
    </source>
</evidence>
<dbReference type="SUPFAM" id="SSF53474">
    <property type="entry name" value="alpha/beta-Hydrolases"/>
    <property type="match status" value="1"/>
</dbReference>
<dbReference type="InterPro" id="IPR019826">
    <property type="entry name" value="Carboxylesterase_B_AS"/>
</dbReference>
<feature type="transmembrane region" description="Helical" evidence="14">
    <location>
        <begin position="2151"/>
        <end position="2174"/>
    </location>
</feature>
<dbReference type="Gene3D" id="3.40.50.2000">
    <property type="entry name" value="Glycogen Phosphorylase B"/>
    <property type="match status" value="9"/>
</dbReference>
<evidence type="ECO:0000256" key="2">
    <source>
        <dbReference type="ARBA" id="ARBA00005964"/>
    </source>
</evidence>
<comment type="subcellular location">
    <subcellularLocation>
        <location evidence="13">Endomembrane system</location>
        <topology evidence="13">Single-pass type I membrane protein</topology>
    </subcellularLocation>
    <subcellularLocation>
        <location evidence="1">Endoplasmic reticulum</location>
    </subcellularLocation>
</comment>